<organism evidence="1 2">
    <name type="scientific">Photobacterium sanguinicancri</name>
    <dbReference type="NCBI Taxonomy" id="875932"/>
    <lineage>
        <taxon>Bacteria</taxon>
        <taxon>Pseudomonadati</taxon>
        <taxon>Pseudomonadota</taxon>
        <taxon>Gammaproteobacteria</taxon>
        <taxon>Vibrionales</taxon>
        <taxon>Vibrionaceae</taxon>
        <taxon>Photobacterium</taxon>
    </lineage>
</organism>
<evidence type="ECO:0000313" key="1">
    <source>
        <dbReference type="EMBL" id="OZS41446.1"/>
    </source>
</evidence>
<gene>
    <name evidence="1" type="ORF">ASV53_23645</name>
</gene>
<proteinExistence type="predicted"/>
<dbReference type="Proteomes" id="UP000215999">
    <property type="component" value="Unassembled WGS sequence"/>
</dbReference>
<protein>
    <submittedName>
        <fullName evidence="1">Uncharacterized protein</fullName>
    </submittedName>
</protein>
<accession>A0ABX4FRM1</accession>
<reference evidence="1 2" key="1">
    <citation type="journal article" date="2016" name="Antonie Van Leeuwenhoek">
        <title>Photobacterium sanguinicancri sp. nov. isolated from marine animals.</title>
        <authorList>
            <person name="Gomez-Gil B."/>
            <person name="Roque A."/>
            <person name="Rotllant G."/>
            <person name="Romalde J.L."/>
            <person name="Doce A."/>
            <person name="Eggermont M."/>
            <person name="Defoirdt T."/>
        </authorList>
    </citation>
    <scope>NUCLEOTIDE SEQUENCE [LARGE SCALE GENOMIC DNA]</scope>
    <source>
        <strain evidence="1 2">CAIM 1827</strain>
    </source>
</reference>
<keyword evidence="2" id="KW-1185">Reference proteome</keyword>
<dbReference type="EMBL" id="NOIF01000323">
    <property type="protein sequence ID" value="OZS41446.1"/>
    <property type="molecule type" value="Genomic_DNA"/>
</dbReference>
<comment type="caution">
    <text evidence="1">The sequence shown here is derived from an EMBL/GenBank/DDBJ whole genome shotgun (WGS) entry which is preliminary data.</text>
</comment>
<sequence>MDFINLTPKIKDTISYFLWFQENKKMVSDFSGMNTEDGTDISDNKSYDTQHIECNKYRNKR</sequence>
<evidence type="ECO:0000313" key="2">
    <source>
        <dbReference type="Proteomes" id="UP000215999"/>
    </source>
</evidence>
<name>A0ABX4FRM1_9GAMM</name>